<dbReference type="Proteomes" id="UP000064137">
    <property type="component" value="Chromosome"/>
</dbReference>
<evidence type="ECO:0000256" key="3">
    <source>
        <dbReference type="ARBA" id="ARBA00012142"/>
    </source>
</evidence>
<dbReference type="Pfam" id="PF00224">
    <property type="entry name" value="PK"/>
    <property type="match status" value="2"/>
</dbReference>
<evidence type="ECO:0000256" key="2">
    <source>
        <dbReference type="ARBA" id="ARBA00008663"/>
    </source>
</evidence>
<dbReference type="NCBIfam" id="NF011314">
    <property type="entry name" value="PRK14725.1"/>
    <property type="match status" value="1"/>
</dbReference>
<keyword evidence="7 13" id="KW-0418">Kinase</keyword>
<dbReference type="InterPro" id="IPR015793">
    <property type="entry name" value="Pyrv_Knase_brl"/>
</dbReference>
<dbReference type="GO" id="GO:0016301">
    <property type="term" value="F:kinase activity"/>
    <property type="evidence" value="ECO:0007669"/>
    <property type="project" value="UniProtKB-KW"/>
</dbReference>
<keyword evidence="10" id="KW-0324">Glycolysis</keyword>
<evidence type="ECO:0000313" key="13">
    <source>
        <dbReference type="EMBL" id="ALZ84228.1"/>
    </source>
</evidence>
<keyword evidence="5" id="KW-0479">Metal-binding</keyword>
<evidence type="ECO:0000256" key="7">
    <source>
        <dbReference type="ARBA" id="ARBA00022777"/>
    </source>
</evidence>
<dbReference type="InterPro" id="IPR040442">
    <property type="entry name" value="Pyrv_kinase-like_dom_sf"/>
</dbReference>
<dbReference type="PANTHER" id="PTHR11817">
    <property type="entry name" value="PYRUVATE KINASE"/>
    <property type="match status" value="1"/>
</dbReference>
<reference evidence="13 14" key="1">
    <citation type="submission" date="2016-01" db="EMBL/GenBank/DDBJ databases">
        <title>Annotation of Pseudomonas oryzihabitans USDA-ARS-USMARC-56511.</title>
        <authorList>
            <person name="Harhay G.P."/>
            <person name="Harhay D.M."/>
            <person name="Smith T.P.L."/>
            <person name="Bono J.L."/>
            <person name="Heaton M.P."/>
            <person name="Clawson M.L."/>
            <person name="Chitko-Mckown C.G."/>
            <person name="Capik S.F."/>
            <person name="DeDonder K.D."/>
            <person name="Apley M.D."/>
            <person name="Lubbers B.V."/>
            <person name="White B.J."/>
            <person name="Larson R.L."/>
        </authorList>
    </citation>
    <scope>NUCLEOTIDE SEQUENCE [LARGE SCALE GENOMIC DNA]</scope>
    <source>
        <strain evidence="13 14">USDA-ARS-USMARC-56511</strain>
    </source>
</reference>
<evidence type="ECO:0000256" key="4">
    <source>
        <dbReference type="ARBA" id="ARBA00022679"/>
    </source>
</evidence>
<organism evidence="13 14">
    <name type="scientific">Pseudomonas oryzihabitans</name>
    <dbReference type="NCBI Taxonomy" id="47885"/>
    <lineage>
        <taxon>Bacteria</taxon>
        <taxon>Pseudomonadati</taxon>
        <taxon>Pseudomonadota</taxon>
        <taxon>Gammaproteobacteria</taxon>
        <taxon>Pseudomonadales</taxon>
        <taxon>Pseudomonadaceae</taxon>
        <taxon>Pseudomonas</taxon>
    </lineage>
</organism>
<evidence type="ECO:0000259" key="12">
    <source>
        <dbReference type="Pfam" id="PF00224"/>
    </source>
</evidence>
<keyword evidence="11 13" id="KW-0670">Pyruvate</keyword>
<evidence type="ECO:0000313" key="14">
    <source>
        <dbReference type="Proteomes" id="UP000064137"/>
    </source>
</evidence>
<protein>
    <recommendedName>
        <fullName evidence="3">pyruvate kinase</fullName>
        <ecNumber evidence="3">2.7.1.40</ecNumber>
    </recommendedName>
</protein>
<proteinExistence type="inferred from homology"/>
<keyword evidence="6" id="KW-0547">Nucleotide-binding</keyword>
<sequence length="617" mass="67246">MPPRSASRARTSDHDLTGLLDELRRLHTALEQAAADPRLDRQALNPAYRASARNLLAYLALRDQDLHALQLRLSALGLSSLGRSEAEVLPAVATLVGMVERLLGQAPSAPSVPRTEHPLARHARTLFGAASRTREVRIMVTLPREAADNYSLVRDLLAAGMDCARINCAHDEPASWTRMIEHVRRASTEVDQPCKVFMDLPGPKLRTGPIAPGLAVQKVKPERDIQGRVRHPARLWLTSRRHPHPAPSAAAASIQVGERWLRGLQVGERIRLLDARQAQRRLEVVEVSPKGCWAEVHKTSYLASGLRLTVERGGRKTHSHIGDFAPQPGVLRLKEDDLLILTADQTPGRPASHDSTGRLLTPATLGCTLPQVFADVRGGEPVWFDDGKIGGVIERVDLDTLQVRITHAPGGAKLKGDKGINFPQSTLRLSALGDQDLAALAFAAEHADGIEMSFVNSADDVRALLAELERLQADHLGVVLKIETRRGFDNLPALLLAGMRRGGFGVMIARGDLAVEGGFERLAALQEDILCLCEAAHVPVIWATQVLENLAKKGSPSRAEITDAATGVRAECVMLNKGPHILKAVATLDELLVRMQGYNSKKRQMLRKLELASPWAD</sequence>
<dbReference type="OrthoDB" id="9812123at2"/>
<dbReference type="Gene3D" id="3.20.20.60">
    <property type="entry name" value="Phosphoenolpyruvate-binding domains"/>
    <property type="match status" value="2"/>
</dbReference>
<keyword evidence="4" id="KW-0808">Transferase</keyword>
<comment type="pathway">
    <text evidence="1">Carbohydrate degradation; glycolysis; pyruvate from D-glyceraldehyde 3-phosphate: step 5/5.</text>
</comment>
<comment type="similarity">
    <text evidence="2">Belongs to the pyruvate kinase family.</text>
</comment>
<evidence type="ECO:0000256" key="6">
    <source>
        <dbReference type="ARBA" id="ARBA00022741"/>
    </source>
</evidence>
<dbReference type="GO" id="GO:0000287">
    <property type="term" value="F:magnesium ion binding"/>
    <property type="evidence" value="ECO:0007669"/>
    <property type="project" value="InterPro"/>
</dbReference>
<dbReference type="GO" id="GO:0005524">
    <property type="term" value="F:ATP binding"/>
    <property type="evidence" value="ECO:0007669"/>
    <property type="project" value="UniProtKB-KW"/>
</dbReference>
<dbReference type="UniPathway" id="UPA00109">
    <property type="reaction ID" value="UER00188"/>
</dbReference>
<dbReference type="SUPFAM" id="SSF50800">
    <property type="entry name" value="PK beta-barrel domain-like"/>
    <property type="match status" value="1"/>
</dbReference>
<dbReference type="GO" id="GO:0030955">
    <property type="term" value="F:potassium ion binding"/>
    <property type="evidence" value="ECO:0007669"/>
    <property type="project" value="InterPro"/>
</dbReference>
<dbReference type="SUPFAM" id="SSF51621">
    <property type="entry name" value="Phosphoenolpyruvate/pyruvate domain"/>
    <property type="match status" value="1"/>
</dbReference>
<evidence type="ECO:0000256" key="9">
    <source>
        <dbReference type="ARBA" id="ARBA00022842"/>
    </source>
</evidence>
<dbReference type="RefSeq" id="WP_059314429.1">
    <property type="nucleotide sequence ID" value="NZ_CP013987.1"/>
</dbReference>
<evidence type="ECO:0000256" key="5">
    <source>
        <dbReference type="ARBA" id="ARBA00022723"/>
    </source>
</evidence>
<dbReference type="InterPro" id="IPR011037">
    <property type="entry name" value="Pyrv_Knase-like_insert_dom_sf"/>
</dbReference>
<evidence type="ECO:0000256" key="8">
    <source>
        <dbReference type="ARBA" id="ARBA00022840"/>
    </source>
</evidence>
<evidence type="ECO:0000256" key="1">
    <source>
        <dbReference type="ARBA" id="ARBA00004997"/>
    </source>
</evidence>
<dbReference type="InterPro" id="IPR015813">
    <property type="entry name" value="Pyrv/PenolPyrv_kinase-like_dom"/>
</dbReference>
<dbReference type="InterPro" id="IPR001697">
    <property type="entry name" value="Pyr_Knase"/>
</dbReference>
<feature type="domain" description="Pyruvate kinase barrel" evidence="12">
    <location>
        <begin position="134"/>
        <end position="220"/>
    </location>
</feature>
<keyword evidence="8" id="KW-0067">ATP-binding</keyword>
<dbReference type="KEGG" id="por:APT59_08415"/>
<dbReference type="GO" id="GO:0004743">
    <property type="term" value="F:pyruvate kinase activity"/>
    <property type="evidence" value="ECO:0007669"/>
    <property type="project" value="UniProtKB-EC"/>
</dbReference>
<feature type="domain" description="Pyruvate kinase barrel" evidence="12">
    <location>
        <begin position="363"/>
        <end position="576"/>
    </location>
</feature>
<dbReference type="EMBL" id="CP013987">
    <property type="protein sequence ID" value="ALZ84228.1"/>
    <property type="molecule type" value="Genomic_DNA"/>
</dbReference>
<dbReference type="AlphaFoldDB" id="A0A0U4WYN5"/>
<gene>
    <name evidence="13" type="ORF">APT59_08415</name>
</gene>
<accession>A0A0U4WYN5</accession>
<name>A0A0U4WYN5_9PSED</name>
<keyword evidence="9" id="KW-0460">Magnesium</keyword>
<evidence type="ECO:0000256" key="10">
    <source>
        <dbReference type="ARBA" id="ARBA00023152"/>
    </source>
</evidence>
<dbReference type="EC" id="2.7.1.40" evidence="3"/>
<evidence type="ECO:0000256" key="11">
    <source>
        <dbReference type="ARBA" id="ARBA00023317"/>
    </source>
</evidence>